<sequence>MQVFVGKEENPSMELVFTVSELNIITGDAAIKASLANRKLDMNLKGIRGYTTSLIRLAEFTQVLLPSGEEKGIPSFIVKGEVHKVLGRPFLEDNIRL</sequence>
<evidence type="ECO:0000313" key="1">
    <source>
        <dbReference type="EMBL" id="MBW0508898.1"/>
    </source>
</evidence>
<comment type="caution">
    <text evidence="1">The sequence shown here is derived from an EMBL/GenBank/DDBJ whole genome shotgun (WGS) entry which is preliminary data.</text>
</comment>
<protein>
    <submittedName>
        <fullName evidence="1">Uncharacterized protein</fullName>
    </submittedName>
</protein>
<reference evidence="1" key="1">
    <citation type="submission" date="2021-03" db="EMBL/GenBank/DDBJ databases">
        <title>Draft genome sequence of rust myrtle Austropuccinia psidii MF-1, a brazilian biotype.</title>
        <authorList>
            <person name="Quecine M.C."/>
            <person name="Pachon D.M.R."/>
            <person name="Bonatelli M.L."/>
            <person name="Correr F.H."/>
            <person name="Franceschini L.M."/>
            <person name="Leite T.F."/>
            <person name="Margarido G.R.A."/>
            <person name="Almeida C.A."/>
            <person name="Ferrarezi J.A."/>
            <person name="Labate C.A."/>
        </authorList>
    </citation>
    <scope>NUCLEOTIDE SEQUENCE</scope>
    <source>
        <strain evidence="1">MF-1</strain>
    </source>
</reference>
<organism evidence="1 2">
    <name type="scientific">Austropuccinia psidii MF-1</name>
    <dbReference type="NCBI Taxonomy" id="1389203"/>
    <lineage>
        <taxon>Eukaryota</taxon>
        <taxon>Fungi</taxon>
        <taxon>Dikarya</taxon>
        <taxon>Basidiomycota</taxon>
        <taxon>Pucciniomycotina</taxon>
        <taxon>Pucciniomycetes</taxon>
        <taxon>Pucciniales</taxon>
        <taxon>Sphaerophragmiaceae</taxon>
        <taxon>Austropuccinia</taxon>
    </lineage>
</organism>
<name>A0A9Q3HKN1_9BASI</name>
<gene>
    <name evidence="1" type="ORF">O181_048613</name>
</gene>
<keyword evidence="2" id="KW-1185">Reference proteome</keyword>
<proteinExistence type="predicted"/>
<dbReference type="EMBL" id="AVOT02020606">
    <property type="protein sequence ID" value="MBW0508898.1"/>
    <property type="molecule type" value="Genomic_DNA"/>
</dbReference>
<dbReference type="AlphaFoldDB" id="A0A9Q3HKN1"/>
<dbReference type="OrthoDB" id="2507637at2759"/>
<dbReference type="Proteomes" id="UP000765509">
    <property type="component" value="Unassembled WGS sequence"/>
</dbReference>
<accession>A0A9Q3HKN1</accession>
<evidence type="ECO:0000313" key="2">
    <source>
        <dbReference type="Proteomes" id="UP000765509"/>
    </source>
</evidence>